<proteinExistence type="predicted"/>
<evidence type="ECO:0000313" key="1">
    <source>
        <dbReference type="EMBL" id="EDT72528.1"/>
    </source>
</evidence>
<dbReference type="AlphaFoldDB" id="B1V105"/>
<dbReference type="EMBL" id="ABOO01000008">
    <property type="protein sequence ID" value="EDT72528.1"/>
    <property type="molecule type" value="Genomic_DNA"/>
</dbReference>
<accession>B1V105</accession>
<gene>
    <name evidence="1" type="ORF">CJD_2064</name>
</gene>
<sequence>MILKAFLEKNKLNSIKIQRNFHKNLILYLSFKSLNRI</sequence>
<protein>
    <submittedName>
        <fullName evidence="1">Uncharacterized protein</fullName>
    </submittedName>
</protein>
<dbReference type="Proteomes" id="UP000003188">
    <property type="component" value="Unassembled WGS sequence"/>
</dbReference>
<reference evidence="1 2" key="1">
    <citation type="submission" date="2008-03" db="EMBL/GenBank/DDBJ databases">
        <authorList>
            <person name="Paulsen I."/>
            <person name="Sebastian Y."/>
        </authorList>
    </citation>
    <scope>NUCLEOTIDE SEQUENCE [LARGE SCALE GENOMIC DNA]</scope>
    <source>
        <strain evidence="2">D str. JGS1721</strain>
    </source>
</reference>
<organism evidence="1 2">
    <name type="scientific">Clostridium perfringens D str. JGS1721</name>
    <dbReference type="NCBI Taxonomy" id="488537"/>
    <lineage>
        <taxon>Bacteria</taxon>
        <taxon>Bacillati</taxon>
        <taxon>Bacillota</taxon>
        <taxon>Clostridia</taxon>
        <taxon>Eubacteriales</taxon>
        <taxon>Clostridiaceae</taxon>
        <taxon>Clostridium</taxon>
    </lineage>
</organism>
<comment type="caution">
    <text evidence="1">The sequence shown here is derived from an EMBL/GenBank/DDBJ whole genome shotgun (WGS) entry which is preliminary data.</text>
</comment>
<name>B1V105_CLOPF</name>
<evidence type="ECO:0000313" key="2">
    <source>
        <dbReference type="Proteomes" id="UP000003188"/>
    </source>
</evidence>